<organism evidence="6 7">
    <name type="scientific">Cyprinus carpio carpio</name>
    <dbReference type="NCBI Taxonomy" id="630221"/>
    <lineage>
        <taxon>Eukaryota</taxon>
        <taxon>Metazoa</taxon>
        <taxon>Chordata</taxon>
        <taxon>Craniata</taxon>
        <taxon>Vertebrata</taxon>
        <taxon>Euteleostomi</taxon>
        <taxon>Actinopterygii</taxon>
        <taxon>Neopterygii</taxon>
        <taxon>Teleostei</taxon>
        <taxon>Ostariophysi</taxon>
        <taxon>Cypriniformes</taxon>
        <taxon>Cyprinidae</taxon>
        <taxon>Cyprininae</taxon>
        <taxon>Cyprinus</taxon>
    </lineage>
</organism>
<dbReference type="GO" id="GO:0060271">
    <property type="term" value="P:cilium assembly"/>
    <property type="evidence" value="ECO:0007669"/>
    <property type="project" value="UniProtKB-UniRule"/>
</dbReference>
<dbReference type="Proteomes" id="UP001108240">
    <property type="component" value="Unplaced"/>
</dbReference>
<keyword evidence="5" id="KW-0472">Membrane</keyword>
<dbReference type="GeneTree" id="ENSGT00950000182894"/>
<evidence type="ECO:0000313" key="7">
    <source>
        <dbReference type="Proteomes" id="UP001108240"/>
    </source>
</evidence>
<keyword evidence="3" id="KW-0175">Coiled coil</keyword>
<keyword evidence="5" id="KW-1133">Transmembrane helix</keyword>
<sequence>MMSSQILVSRPYFDTRVAAQNGSQPLVTNPETAVKENVYAGTSAGLATAGYRSAKYTPEEWLANNSALLNRSVADRDHAERICTESKALKAETDAGTLRTQTVGTKHLGSRLQDIHSWRSELEQLIERLIAETDLLTASRRRLEKALDATEIPFAIATDNLTCRERRFGPDLVEDQVEEELLKEVELIRSIQALLKKTLDQTVNQIRLNREVKQTLELDWSDKQHAYSLDDQCGRFNNRSTDTQRHPSSAVLQEQVCDEEVWRKFTRDNLRLAEREEVASQALRRLIERVLQETSEDLRAQCAAVDQAFNQRCMELSQAKTQLELHLAQILEQIGAQERNISYLQQAVYDKEAPLRVAQSRLHYRTFRPNMEQCRDQPQLSLLGEVSELNSTVSALQQQLYEARKSLSDLEESRLSLEKDISCKTNSLLIDREKCMRHRTRYPSVTVLSGFIRQSLPVACNVCICSVFCSAVVMSILWFLKKIFLGKFLNYT</sequence>
<dbReference type="PANTHER" id="PTHR19960">
    <property type="entry name" value="TEKTIN"/>
    <property type="match status" value="1"/>
</dbReference>
<name>A0A9J8AP31_CYPCA</name>
<evidence type="ECO:0000256" key="1">
    <source>
        <dbReference type="ARBA" id="ARBA00007209"/>
    </source>
</evidence>
<comment type="similarity">
    <text evidence="1 4">Belongs to the tektin family.</text>
</comment>
<dbReference type="InterPro" id="IPR048256">
    <property type="entry name" value="Tektin-like"/>
</dbReference>
<keyword evidence="4" id="KW-0966">Cell projection</keyword>
<dbReference type="GO" id="GO:0005930">
    <property type="term" value="C:axoneme"/>
    <property type="evidence" value="ECO:0007669"/>
    <property type="project" value="UniProtKB-SubCell"/>
</dbReference>
<dbReference type="GO" id="GO:0060294">
    <property type="term" value="P:cilium movement involved in cell motility"/>
    <property type="evidence" value="ECO:0007669"/>
    <property type="project" value="UniProtKB-UniRule"/>
</dbReference>
<dbReference type="OMA" id="RNLEDTH"/>
<keyword evidence="4" id="KW-0969">Cilium</keyword>
<evidence type="ECO:0000256" key="5">
    <source>
        <dbReference type="SAM" id="Phobius"/>
    </source>
</evidence>
<protein>
    <recommendedName>
        <fullName evidence="4">Tektin</fullName>
    </recommendedName>
</protein>
<evidence type="ECO:0000313" key="6">
    <source>
        <dbReference type="Ensembl" id="ENSCCRP00000143010.1"/>
    </source>
</evidence>
<dbReference type="InterPro" id="IPR000435">
    <property type="entry name" value="Tektins"/>
</dbReference>
<reference evidence="6" key="1">
    <citation type="submission" date="2025-08" db="UniProtKB">
        <authorList>
            <consortium name="Ensembl"/>
        </authorList>
    </citation>
    <scope>IDENTIFICATION</scope>
</reference>
<accession>A0A9J8AP31</accession>
<dbReference type="GO" id="GO:0015630">
    <property type="term" value="C:microtubule cytoskeleton"/>
    <property type="evidence" value="ECO:0007669"/>
    <property type="project" value="UniProtKB-UniRule"/>
</dbReference>
<dbReference type="PANTHER" id="PTHR19960:SF12">
    <property type="entry name" value="TEKTIN-4"/>
    <property type="match status" value="1"/>
</dbReference>
<comment type="subcellular location">
    <subcellularLocation>
        <location evidence="4">Cytoplasm</location>
        <location evidence="4">Cytoskeleton</location>
        <location evidence="4">Cilium axoneme</location>
    </subcellularLocation>
</comment>
<dbReference type="Pfam" id="PF03148">
    <property type="entry name" value="Tektin"/>
    <property type="match status" value="1"/>
</dbReference>
<dbReference type="GO" id="GO:0005634">
    <property type="term" value="C:nucleus"/>
    <property type="evidence" value="ECO:0007669"/>
    <property type="project" value="TreeGrafter"/>
</dbReference>
<feature type="transmembrane region" description="Helical" evidence="5">
    <location>
        <begin position="456"/>
        <end position="480"/>
    </location>
</feature>
<dbReference type="PRINTS" id="PR00511">
    <property type="entry name" value="TEKTIN"/>
</dbReference>
<dbReference type="AlphaFoldDB" id="A0A9J8AP31"/>
<proteinExistence type="inferred from homology"/>
<dbReference type="Ensembl" id="ENSCCRT00000150468.1">
    <property type="protein sequence ID" value="ENSCCRP00000143010.1"/>
    <property type="gene ID" value="ENSCCRG00000013923.2"/>
</dbReference>
<evidence type="ECO:0000256" key="3">
    <source>
        <dbReference type="ARBA" id="ARBA00023054"/>
    </source>
</evidence>
<keyword evidence="2" id="KW-0963">Cytoplasm</keyword>
<dbReference type="GO" id="GO:0036126">
    <property type="term" value="C:sperm flagellum"/>
    <property type="evidence" value="ECO:0007669"/>
    <property type="project" value="TreeGrafter"/>
</dbReference>
<keyword evidence="5" id="KW-0812">Transmembrane</keyword>
<keyword evidence="4" id="KW-0282">Flagellum</keyword>
<evidence type="ECO:0000256" key="4">
    <source>
        <dbReference type="RuleBase" id="RU367040"/>
    </source>
</evidence>
<keyword evidence="7" id="KW-1185">Reference proteome</keyword>
<evidence type="ECO:0000256" key="2">
    <source>
        <dbReference type="ARBA" id="ARBA00022490"/>
    </source>
</evidence>
<reference evidence="6" key="2">
    <citation type="submission" date="2025-09" db="UniProtKB">
        <authorList>
            <consortium name="Ensembl"/>
        </authorList>
    </citation>
    <scope>IDENTIFICATION</scope>
</reference>